<gene>
    <name evidence="2" type="ORF">QE424_002455</name>
</gene>
<protein>
    <submittedName>
        <fullName evidence="2">Uncharacterized protein</fullName>
    </submittedName>
</protein>
<dbReference type="RefSeq" id="WP_307107242.1">
    <property type="nucleotide sequence ID" value="NZ_JAUTAS010000001.1"/>
</dbReference>
<evidence type="ECO:0000313" key="2">
    <source>
        <dbReference type="EMBL" id="MDQ1109296.1"/>
    </source>
</evidence>
<reference evidence="2" key="1">
    <citation type="submission" date="2023-07" db="EMBL/GenBank/DDBJ databases">
        <title>Functional and genomic diversity of the sorghum phyllosphere microbiome.</title>
        <authorList>
            <person name="Shade A."/>
        </authorList>
    </citation>
    <scope>NUCLEOTIDE SEQUENCE</scope>
    <source>
        <strain evidence="2">SORGH_AS_0457</strain>
    </source>
</reference>
<feature type="region of interest" description="Disordered" evidence="1">
    <location>
        <begin position="69"/>
        <end position="88"/>
    </location>
</feature>
<proteinExistence type="predicted"/>
<accession>A0AAP5AJK8</accession>
<evidence type="ECO:0000313" key="3">
    <source>
        <dbReference type="Proteomes" id="UP001226084"/>
    </source>
</evidence>
<name>A0AAP5AJK8_9GAMM</name>
<dbReference type="Proteomes" id="UP001226084">
    <property type="component" value="Unassembled WGS sequence"/>
</dbReference>
<dbReference type="AlphaFoldDB" id="A0AAP5AJK8"/>
<sequence length="166" mass="18477">MSVSDDVALPFFKAFAELEAALKQHACFLRDRGMGPTPAFINWESVRQAADNLRAPTLKERLSPETVGRILDDPARNRPRRQEVEGNGTAKRAVFNDYALPANEAAALVEAAYRVRNNLFHGSKEECWTDNPDDDEPFVKAAHEIATILLALTRNHDLPNARLGNP</sequence>
<evidence type="ECO:0000256" key="1">
    <source>
        <dbReference type="SAM" id="MobiDB-lite"/>
    </source>
</evidence>
<feature type="compositionally biased region" description="Basic and acidic residues" evidence="1">
    <location>
        <begin position="70"/>
        <end position="84"/>
    </location>
</feature>
<organism evidence="2 3">
    <name type="scientific">Stenotrophomonas rhizophila</name>
    <dbReference type="NCBI Taxonomy" id="216778"/>
    <lineage>
        <taxon>Bacteria</taxon>
        <taxon>Pseudomonadati</taxon>
        <taxon>Pseudomonadota</taxon>
        <taxon>Gammaproteobacteria</taxon>
        <taxon>Lysobacterales</taxon>
        <taxon>Lysobacteraceae</taxon>
        <taxon>Stenotrophomonas</taxon>
    </lineage>
</organism>
<dbReference type="EMBL" id="JAUTAS010000001">
    <property type="protein sequence ID" value="MDQ1109296.1"/>
    <property type="molecule type" value="Genomic_DNA"/>
</dbReference>
<comment type="caution">
    <text evidence="2">The sequence shown here is derived from an EMBL/GenBank/DDBJ whole genome shotgun (WGS) entry which is preliminary data.</text>
</comment>